<dbReference type="SUPFAM" id="SSF48452">
    <property type="entry name" value="TPR-like"/>
    <property type="match status" value="1"/>
</dbReference>
<dbReference type="PROSITE" id="PS50005">
    <property type="entry name" value="TPR"/>
    <property type="match status" value="1"/>
</dbReference>
<dbReference type="Proteomes" id="UP000649604">
    <property type="component" value="Unassembled WGS sequence"/>
</dbReference>
<keyword evidence="1" id="KW-0802">TPR repeat</keyword>
<feature type="non-terminal residue" evidence="3">
    <location>
        <position position="184"/>
    </location>
</feature>
<dbReference type="InterPro" id="IPR019734">
    <property type="entry name" value="TPR_rpt"/>
</dbReference>
<evidence type="ECO:0000256" key="2">
    <source>
        <dbReference type="SAM" id="SignalP"/>
    </source>
</evidence>
<dbReference type="InterPro" id="IPR011990">
    <property type="entry name" value="TPR-like_helical_dom_sf"/>
</dbReference>
<proteinExistence type="predicted"/>
<comment type="caution">
    <text evidence="3">The sequence shown here is derived from an EMBL/GenBank/DDBJ whole genome shotgun (WGS) entry which is preliminary data.</text>
</comment>
<protein>
    <submittedName>
        <fullName evidence="3">Tetratricopeptide repeat protein</fullName>
    </submittedName>
</protein>
<reference evidence="3" key="1">
    <citation type="submission" date="2019-11" db="EMBL/GenBank/DDBJ databases">
        <title>Microbial mats filling the niche in hypersaline microbial mats.</title>
        <authorList>
            <person name="Wong H.L."/>
            <person name="Macleod F.I."/>
            <person name="White R.A. III"/>
            <person name="Burns B.P."/>
        </authorList>
    </citation>
    <scope>NUCLEOTIDE SEQUENCE</scope>
    <source>
        <strain evidence="3">Rbin_158</strain>
    </source>
</reference>
<evidence type="ECO:0000313" key="4">
    <source>
        <dbReference type="Proteomes" id="UP000649604"/>
    </source>
</evidence>
<sequence>MRKIILLLTISLLTGLGHLPPIAAQDTFTLQQRQDRFMQGVQAFEAGDYDTARERLAPLIDHYPELEDYTRYVLAQTFVKLEQPEEALALFRDFLARFPDHPLEHEVQFAVANLLVDQEQYAQAIPLYTALQAKPDVSQDDLHYHLGQALFHTDQYAKAVQALQHMIIFYPKHAQISDVKSTLK</sequence>
<dbReference type="Pfam" id="PF14559">
    <property type="entry name" value="TPR_19"/>
    <property type="match status" value="2"/>
</dbReference>
<feature type="repeat" description="TPR" evidence="1">
    <location>
        <begin position="140"/>
        <end position="173"/>
    </location>
</feature>
<name>A0A9D5Q5N4_9BACT</name>
<organism evidence="3 4">
    <name type="scientific">candidate division KSB3 bacterium</name>
    <dbReference type="NCBI Taxonomy" id="2044937"/>
    <lineage>
        <taxon>Bacteria</taxon>
        <taxon>candidate division KSB3</taxon>
    </lineage>
</organism>
<dbReference type="AlphaFoldDB" id="A0A9D5Q5N4"/>
<dbReference type="Gene3D" id="1.25.40.10">
    <property type="entry name" value="Tetratricopeptide repeat domain"/>
    <property type="match status" value="2"/>
</dbReference>
<keyword evidence="2" id="KW-0732">Signal</keyword>
<feature type="signal peptide" evidence="2">
    <location>
        <begin position="1"/>
        <end position="23"/>
    </location>
</feature>
<gene>
    <name evidence="3" type="ORF">GF339_09515</name>
</gene>
<evidence type="ECO:0000313" key="3">
    <source>
        <dbReference type="EMBL" id="MBD3324810.1"/>
    </source>
</evidence>
<feature type="chain" id="PRO_5038713445" evidence="2">
    <location>
        <begin position="24"/>
        <end position="184"/>
    </location>
</feature>
<accession>A0A9D5Q5N4</accession>
<dbReference type="EMBL" id="WJJP01000302">
    <property type="protein sequence ID" value="MBD3324810.1"/>
    <property type="molecule type" value="Genomic_DNA"/>
</dbReference>
<evidence type="ECO:0000256" key="1">
    <source>
        <dbReference type="PROSITE-ProRule" id="PRU00339"/>
    </source>
</evidence>